<dbReference type="HOGENOM" id="CLU_3214051_0_0_9"/>
<accession>F2JNV8</accession>
<evidence type="ECO:0000313" key="1">
    <source>
        <dbReference type="EMBL" id="ADZ82456.1"/>
    </source>
</evidence>
<evidence type="ECO:0000313" key="2">
    <source>
        <dbReference type="Proteomes" id="UP000008467"/>
    </source>
</evidence>
<proteinExistence type="predicted"/>
<name>F2JNV8_CELLD</name>
<dbReference type="STRING" id="642492.Clole_0723"/>
<gene>
    <name evidence="1" type="ordered locus">Clole_0723</name>
</gene>
<reference evidence="1 2" key="1">
    <citation type="journal article" date="2011" name="J. Bacteriol.">
        <title>Complete genome sequence of the cellulose-degrading bacterium Cellulosilyticum lentocellum.</title>
        <authorList>
            <consortium name="US DOE Joint Genome Institute"/>
            <person name="Miller D.A."/>
            <person name="Suen G."/>
            <person name="Bruce D."/>
            <person name="Copeland A."/>
            <person name="Cheng J.F."/>
            <person name="Detter C."/>
            <person name="Goodwin L.A."/>
            <person name="Han C.S."/>
            <person name="Hauser L.J."/>
            <person name="Land M.L."/>
            <person name="Lapidus A."/>
            <person name="Lucas S."/>
            <person name="Meincke L."/>
            <person name="Pitluck S."/>
            <person name="Tapia R."/>
            <person name="Teshima H."/>
            <person name="Woyke T."/>
            <person name="Fox B.G."/>
            <person name="Angert E.R."/>
            <person name="Currie C.R."/>
        </authorList>
    </citation>
    <scope>NUCLEOTIDE SEQUENCE [LARGE SCALE GENOMIC DNA]</scope>
    <source>
        <strain evidence="2">ATCC 49066 / DSM 5427 / NCIMB 11756 / RHM5</strain>
    </source>
</reference>
<dbReference type="AlphaFoldDB" id="F2JNV8"/>
<keyword evidence="2" id="KW-1185">Reference proteome</keyword>
<protein>
    <submittedName>
        <fullName evidence="1">Uncharacterized protein</fullName>
    </submittedName>
</protein>
<organism evidence="1 2">
    <name type="scientific">Cellulosilyticum lentocellum (strain ATCC 49066 / DSM 5427 / NCIMB 11756 / RHM5)</name>
    <name type="common">Clostridium lentocellum</name>
    <dbReference type="NCBI Taxonomy" id="642492"/>
    <lineage>
        <taxon>Bacteria</taxon>
        <taxon>Bacillati</taxon>
        <taxon>Bacillota</taxon>
        <taxon>Clostridia</taxon>
        <taxon>Lachnospirales</taxon>
        <taxon>Cellulosilyticaceae</taxon>
        <taxon>Cellulosilyticum</taxon>
    </lineage>
</organism>
<sequence length="44" mass="5008">MNLLILSAVVIITSWKFGQTWIGRNEREKEVNISTGDVDKCVDK</sequence>
<dbReference type="KEGG" id="cle:Clole_0723"/>
<dbReference type="EMBL" id="CP002582">
    <property type="protein sequence ID" value="ADZ82456.1"/>
    <property type="molecule type" value="Genomic_DNA"/>
</dbReference>
<dbReference type="Proteomes" id="UP000008467">
    <property type="component" value="Chromosome"/>
</dbReference>